<proteinExistence type="predicted"/>
<gene>
    <name evidence="2" type="ORF">IAB06_05795</name>
</gene>
<dbReference type="InterPro" id="IPR015001">
    <property type="entry name" value="DUF1850"/>
</dbReference>
<evidence type="ECO:0000313" key="2">
    <source>
        <dbReference type="EMBL" id="HIU64526.1"/>
    </source>
</evidence>
<keyword evidence="1" id="KW-0472">Membrane</keyword>
<dbReference type="Pfam" id="PF08905">
    <property type="entry name" value="DUF1850"/>
    <property type="match status" value="1"/>
</dbReference>
<feature type="transmembrane region" description="Helical" evidence="1">
    <location>
        <begin position="21"/>
        <end position="42"/>
    </location>
</feature>
<protein>
    <submittedName>
        <fullName evidence="2">DUF1850 domain-containing protein</fullName>
    </submittedName>
</protein>
<accession>A0A9D1MQC6</accession>
<dbReference type="EMBL" id="DVNI01000095">
    <property type="protein sequence ID" value="HIU64526.1"/>
    <property type="molecule type" value="Genomic_DNA"/>
</dbReference>
<comment type="caution">
    <text evidence="2">The sequence shown here is derived from an EMBL/GenBank/DDBJ whole genome shotgun (WGS) entry which is preliminary data.</text>
</comment>
<dbReference type="AlphaFoldDB" id="A0A9D1MQC6"/>
<reference evidence="2" key="2">
    <citation type="journal article" date="2021" name="PeerJ">
        <title>Extensive microbial diversity within the chicken gut microbiome revealed by metagenomics and culture.</title>
        <authorList>
            <person name="Gilroy R."/>
            <person name="Ravi A."/>
            <person name="Getino M."/>
            <person name="Pursley I."/>
            <person name="Horton D.L."/>
            <person name="Alikhan N.F."/>
            <person name="Baker D."/>
            <person name="Gharbi K."/>
            <person name="Hall N."/>
            <person name="Watson M."/>
            <person name="Adriaenssens E.M."/>
            <person name="Foster-Nyarko E."/>
            <person name="Jarju S."/>
            <person name="Secka A."/>
            <person name="Antonio M."/>
            <person name="Oren A."/>
            <person name="Chaudhuri R.R."/>
            <person name="La Ragione R."/>
            <person name="Hildebrand F."/>
            <person name="Pallen M.J."/>
        </authorList>
    </citation>
    <scope>NUCLEOTIDE SEQUENCE</scope>
    <source>
        <strain evidence="2">CHK160-1198</strain>
    </source>
</reference>
<dbReference type="Proteomes" id="UP000824099">
    <property type="component" value="Unassembled WGS sequence"/>
</dbReference>
<evidence type="ECO:0000256" key="1">
    <source>
        <dbReference type="SAM" id="Phobius"/>
    </source>
</evidence>
<organism evidence="2 3">
    <name type="scientific">Candidatus Avacidaminococcus intestinavium</name>
    <dbReference type="NCBI Taxonomy" id="2840684"/>
    <lineage>
        <taxon>Bacteria</taxon>
        <taxon>Bacillati</taxon>
        <taxon>Bacillota</taxon>
        <taxon>Negativicutes</taxon>
        <taxon>Acidaminococcales</taxon>
        <taxon>Acidaminococcaceae</taxon>
        <taxon>Acidaminococcaceae incertae sedis</taxon>
        <taxon>Candidatus Avacidaminococcus</taxon>
    </lineage>
</organism>
<keyword evidence="1" id="KW-0812">Transmembrane</keyword>
<evidence type="ECO:0000313" key="3">
    <source>
        <dbReference type="Proteomes" id="UP000824099"/>
    </source>
</evidence>
<keyword evidence="1" id="KW-1133">Transmembrane helix</keyword>
<reference evidence="2" key="1">
    <citation type="submission" date="2020-10" db="EMBL/GenBank/DDBJ databases">
        <authorList>
            <person name="Gilroy R."/>
        </authorList>
    </citation>
    <scope>NUCLEOTIDE SEQUENCE</scope>
    <source>
        <strain evidence="2">CHK160-1198</strain>
    </source>
</reference>
<name>A0A9D1MQC6_9FIRM</name>
<sequence>MNKLDDVVSEEPNRCKYEQFFNYKTMLIGVLIFLVGAFVYYANQLVLIIYPENNQQQVVLKVNKGESFYLEFINSVEKTPIQEYFIVRGTNDLLLQQARYKSLGVGLPFLASDGKLHLSGDGRFVLEMDRTFKSIRLRTGIEACPRIFYAGTGVPLYDLYSPGTLVEIKVDKRYKSWI</sequence>